<organism evidence="1 2">
    <name type="scientific">Candidatus Uhrbacteria bacterium GW2011_GWF2_41_16</name>
    <dbReference type="NCBI Taxonomy" id="1618997"/>
    <lineage>
        <taxon>Bacteria</taxon>
        <taxon>Candidatus Uhriibacteriota</taxon>
    </lineage>
</organism>
<accession>A0A0G0XPT0</accession>
<reference evidence="1 2" key="1">
    <citation type="journal article" date="2015" name="Nature">
        <title>rRNA introns, odd ribosomes, and small enigmatic genomes across a large radiation of phyla.</title>
        <authorList>
            <person name="Brown C.T."/>
            <person name="Hug L.A."/>
            <person name="Thomas B.C."/>
            <person name="Sharon I."/>
            <person name="Castelle C.J."/>
            <person name="Singh A."/>
            <person name="Wilkins M.J."/>
            <person name="Williams K.H."/>
            <person name="Banfield J.F."/>
        </authorList>
    </citation>
    <scope>NUCLEOTIDE SEQUENCE [LARGE SCALE GENOMIC DNA]</scope>
</reference>
<proteinExistence type="predicted"/>
<evidence type="ECO:0000313" key="2">
    <source>
        <dbReference type="Proteomes" id="UP000034746"/>
    </source>
</evidence>
<dbReference type="Proteomes" id="UP000034746">
    <property type="component" value="Unassembled WGS sequence"/>
</dbReference>
<name>A0A0G0XPT0_9BACT</name>
<sequence length="94" mass="10918">KKKNFTLRDVAKTNIAKVCLLRTFENIYVKDFSRLVRLGDLKDTELLKLIGEHTDGFRDRAVLYYLAHRVRKIGLKEAIKELKGSSSDILRPTR</sequence>
<gene>
    <name evidence="1" type="ORF">UU48_C0001G0170</name>
</gene>
<dbReference type="AlphaFoldDB" id="A0A0G0XPT0"/>
<dbReference type="EMBL" id="LCAU01000001">
    <property type="protein sequence ID" value="KKR98815.1"/>
    <property type="molecule type" value="Genomic_DNA"/>
</dbReference>
<evidence type="ECO:0000313" key="1">
    <source>
        <dbReference type="EMBL" id="KKR98815.1"/>
    </source>
</evidence>
<feature type="non-terminal residue" evidence="1">
    <location>
        <position position="1"/>
    </location>
</feature>
<comment type="caution">
    <text evidence="1">The sequence shown here is derived from an EMBL/GenBank/DDBJ whole genome shotgun (WGS) entry which is preliminary data.</text>
</comment>
<protein>
    <submittedName>
        <fullName evidence="1">Uncharacterized protein</fullName>
    </submittedName>
</protein>